<reference evidence="1" key="1">
    <citation type="journal article" date="2014" name="Front. Microbiol.">
        <title>High frequency of phylogenetically diverse reductive dehalogenase-homologous genes in deep subseafloor sedimentary metagenomes.</title>
        <authorList>
            <person name="Kawai M."/>
            <person name="Futagami T."/>
            <person name="Toyoda A."/>
            <person name="Takaki Y."/>
            <person name="Nishi S."/>
            <person name="Hori S."/>
            <person name="Arai W."/>
            <person name="Tsubouchi T."/>
            <person name="Morono Y."/>
            <person name="Uchiyama I."/>
            <person name="Ito T."/>
            <person name="Fujiyama A."/>
            <person name="Inagaki F."/>
            <person name="Takami H."/>
        </authorList>
    </citation>
    <scope>NUCLEOTIDE SEQUENCE</scope>
    <source>
        <strain evidence="1">Expedition CK06-06</strain>
    </source>
</reference>
<dbReference type="AlphaFoldDB" id="X1JBJ4"/>
<dbReference type="EMBL" id="BARU01025497">
    <property type="protein sequence ID" value="GAH67123.1"/>
    <property type="molecule type" value="Genomic_DNA"/>
</dbReference>
<sequence length="99" mass="11401">MIHFTKENKYLGGWAFDGFTTLKTIIPLYERHPEVFEGEPYSDHDGYAAFEIKVSEDAIQILVDLKYSYIGDAEYDFFEAVAKAMRMALDRGYKMSVAI</sequence>
<organism evidence="1">
    <name type="scientific">marine sediment metagenome</name>
    <dbReference type="NCBI Taxonomy" id="412755"/>
    <lineage>
        <taxon>unclassified sequences</taxon>
        <taxon>metagenomes</taxon>
        <taxon>ecological metagenomes</taxon>
    </lineage>
</organism>
<evidence type="ECO:0000313" key="1">
    <source>
        <dbReference type="EMBL" id="GAH67123.1"/>
    </source>
</evidence>
<comment type="caution">
    <text evidence="1">The sequence shown here is derived from an EMBL/GenBank/DDBJ whole genome shotgun (WGS) entry which is preliminary data.</text>
</comment>
<protein>
    <submittedName>
        <fullName evidence="1">Uncharacterized protein</fullName>
    </submittedName>
</protein>
<name>X1JBJ4_9ZZZZ</name>
<accession>X1JBJ4</accession>
<proteinExistence type="predicted"/>
<gene>
    <name evidence="1" type="ORF">S03H2_41072</name>
</gene>